<dbReference type="InterPro" id="IPR027560">
    <property type="entry name" value="PEFG-CTERM"/>
</dbReference>
<dbReference type="PANTHER" id="PTHR36507:SF1">
    <property type="entry name" value="BLL1555 PROTEIN"/>
    <property type="match status" value="1"/>
</dbReference>
<evidence type="ECO:0000256" key="1">
    <source>
        <dbReference type="SAM" id="Phobius"/>
    </source>
</evidence>
<proteinExistence type="predicted"/>
<dbReference type="EMBL" id="CP026993">
    <property type="protein sequence ID" value="QLH03594.1"/>
    <property type="molecule type" value="Genomic_DNA"/>
</dbReference>
<dbReference type="SUPFAM" id="SSF49503">
    <property type="entry name" value="Cupredoxins"/>
    <property type="match status" value="1"/>
</dbReference>
<reference evidence="2 3" key="1">
    <citation type="submission" date="2018-02" db="EMBL/GenBank/DDBJ databases">
        <title>Complete genome of Nitrosopumilus cobalaminigenes HCA1.</title>
        <authorList>
            <person name="Qin W."/>
            <person name="Zheng Y."/>
            <person name="Stahl D.A."/>
        </authorList>
    </citation>
    <scope>NUCLEOTIDE SEQUENCE [LARGE SCALE GENOMIC DNA]</scope>
    <source>
        <strain evidence="2 3">HCA1</strain>
    </source>
</reference>
<organism evidence="2 3">
    <name type="scientific">Nitrosopumilus cobalaminigenes</name>
    <dbReference type="NCBI Taxonomy" id="1470066"/>
    <lineage>
        <taxon>Archaea</taxon>
        <taxon>Nitrososphaerota</taxon>
        <taxon>Nitrososphaeria</taxon>
        <taxon>Nitrosopumilales</taxon>
        <taxon>Nitrosopumilaceae</taxon>
        <taxon>Nitrosopumilus</taxon>
    </lineage>
</organism>
<dbReference type="KEGG" id="ncl:C5F47_08620"/>
<keyword evidence="1" id="KW-1133">Transmembrane helix</keyword>
<dbReference type="AlphaFoldDB" id="A0A7D5M004"/>
<keyword evidence="1" id="KW-0812">Transmembrane</keyword>
<evidence type="ECO:0000313" key="3">
    <source>
        <dbReference type="Proteomes" id="UP000509771"/>
    </source>
</evidence>
<dbReference type="OrthoDB" id="4392at2157"/>
<dbReference type="NCBIfam" id="TIGR04296">
    <property type="entry name" value="PEFG-CTERM"/>
    <property type="match status" value="1"/>
</dbReference>
<feature type="transmembrane region" description="Helical" evidence="1">
    <location>
        <begin position="265"/>
        <end position="285"/>
    </location>
</feature>
<dbReference type="GeneID" id="56060122"/>
<evidence type="ECO:0000313" key="2">
    <source>
        <dbReference type="EMBL" id="QLH03594.1"/>
    </source>
</evidence>
<dbReference type="InterPro" id="IPR052721">
    <property type="entry name" value="ET_Amicyanin"/>
</dbReference>
<accession>A0A7D5M004</accession>
<sequence length="293" mass="30786">MKTKAISSFFVLFAIASVIAISAPDAFADHSEVTVEAAQGSGAPGCEETAEGCYIPSTATVDVGGVVIFSNPDSAAHTFTSGDPTMPETVQVLFDSGLVMAGSTYEWSPTETGEVDYFCMVHPWMQGVIIVQEVGAAEEDDHGDDHGDEMMMPTGAASATGMLSDGTKVSVWTTAPTKGEMLEISVQFEGAEHVNHDMKVTQNGNTVLDDKAAHHHDGKGVHMTKALGSSDPVNITITFQGYGVDNPKTGPIGEKVVFSNVVPEFGTIAMMILAVAIISIVAVTAKSRVVPRF</sequence>
<name>A0A7D5M004_9ARCH</name>
<dbReference type="RefSeq" id="WP_179360712.1">
    <property type="nucleotide sequence ID" value="NZ_CP026993.1"/>
</dbReference>
<dbReference type="Proteomes" id="UP000509771">
    <property type="component" value="Chromosome"/>
</dbReference>
<dbReference type="Gene3D" id="2.60.40.420">
    <property type="entry name" value="Cupredoxins - blue copper proteins"/>
    <property type="match status" value="1"/>
</dbReference>
<keyword evidence="3" id="KW-1185">Reference proteome</keyword>
<keyword evidence="1" id="KW-0472">Membrane</keyword>
<protein>
    <submittedName>
        <fullName evidence="2">PEFG-CTERM domain-containing protein</fullName>
    </submittedName>
</protein>
<dbReference type="PANTHER" id="PTHR36507">
    <property type="entry name" value="BLL1555 PROTEIN"/>
    <property type="match status" value="1"/>
</dbReference>
<gene>
    <name evidence="2" type="ORF">C5F47_08620</name>
</gene>
<dbReference type="InterPro" id="IPR008972">
    <property type="entry name" value="Cupredoxin"/>
</dbReference>